<organism evidence="1 2">
    <name type="scientific">Burkholderia aenigmatica</name>
    <dbReference type="NCBI Taxonomy" id="2015348"/>
    <lineage>
        <taxon>Bacteria</taxon>
        <taxon>Pseudomonadati</taxon>
        <taxon>Pseudomonadota</taxon>
        <taxon>Betaproteobacteria</taxon>
        <taxon>Burkholderiales</taxon>
        <taxon>Burkholderiaceae</taxon>
        <taxon>Burkholderia</taxon>
        <taxon>Burkholderia cepacia complex</taxon>
    </lineage>
</organism>
<name>A0A228IIY8_9BURK</name>
<dbReference type="EMBL" id="NKFA01000008">
    <property type="protein sequence ID" value="OXI42390.1"/>
    <property type="molecule type" value="Genomic_DNA"/>
</dbReference>
<dbReference type="OrthoDB" id="3871007at2"/>
<reference evidence="1 2" key="2">
    <citation type="submission" date="2017-08" db="EMBL/GenBank/DDBJ databases">
        <title>WGS of novel Burkholderia cepaca complex species.</title>
        <authorList>
            <person name="Lipuma J."/>
            <person name="Spilker T."/>
        </authorList>
    </citation>
    <scope>NUCLEOTIDE SEQUENCE [LARGE SCALE GENOMIC DNA]</scope>
    <source>
        <strain evidence="1 2">AU17325</strain>
    </source>
</reference>
<evidence type="ECO:0000313" key="1">
    <source>
        <dbReference type="EMBL" id="OXI42390.1"/>
    </source>
</evidence>
<dbReference type="Proteomes" id="UP000214600">
    <property type="component" value="Unassembled WGS sequence"/>
</dbReference>
<gene>
    <name evidence="1" type="ORF">CFB84_24565</name>
</gene>
<reference evidence="2" key="1">
    <citation type="submission" date="2017-06" db="EMBL/GenBank/DDBJ databases">
        <authorList>
            <person name="LiPuma J."/>
            <person name="Spilker T."/>
        </authorList>
    </citation>
    <scope>NUCLEOTIDE SEQUENCE [LARGE SCALE GENOMIC DNA]</scope>
    <source>
        <strain evidence="2">AU17325</strain>
    </source>
</reference>
<sequence length="115" mass="13198">MITEIVFFKLRPDVDLPTLRDRYEATAVNWARNPDLLHKWYFYDAATHEGGGVYVWRTREAAAHWHGDEYKAMVERAYGFPPVIRVLDTIAHVDATQGRYEIVGKPPVTAAPGKR</sequence>
<dbReference type="SUPFAM" id="SSF54909">
    <property type="entry name" value="Dimeric alpha+beta barrel"/>
    <property type="match status" value="1"/>
</dbReference>
<dbReference type="InterPro" id="IPR011008">
    <property type="entry name" value="Dimeric_a/b-barrel"/>
</dbReference>
<accession>A0A228IIY8</accession>
<dbReference type="Gene3D" id="3.30.70.100">
    <property type="match status" value="1"/>
</dbReference>
<comment type="caution">
    <text evidence="1">The sequence shown here is derived from an EMBL/GenBank/DDBJ whole genome shotgun (WGS) entry which is preliminary data.</text>
</comment>
<protein>
    <recommendedName>
        <fullName evidence="3">Monooxygenase</fullName>
    </recommendedName>
</protein>
<evidence type="ECO:0000313" key="2">
    <source>
        <dbReference type="Proteomes" id="UP000214600"/>
    </source>
</evidence>
<evidence type="ECO:0008006" key="3">
    <source>
        <dbReference type="Google" id="ProtNLM"/>
    </source>
</evidence>
<dbReference type="AlphaFoldDB" id="A0A228IIY8"/>
<dbReference type="RefSeq" id="WP_089452352.1">
    <property type="nucleotide sequence ID" value="NZ_NKFA01000008.1"/>
</dbReference>
<proteinExistence type="predicted"/>